<dbReference type="InterPro" id="IPR050226">
    <property type="entry name" value="NagZ_Beta-hexosaminidase"/>
</dbReference>
<protein>
    <recommendedName>
        <fullName evidence="3">beta-N-acetylhexosaminidase</fullName>
        <ecNumber evidence="3">3.2.1.52</ecNumber>
    </recommendedName>
</protein>
<comment type="caution">
    <text evidence="8">The sequence shown here is derived from an EMBL/GenBank/DDBJ whole genome shotgun (WGS) entry which is preliminary data.</text>
</comment>
<dbReference type="AlphaFoldDB" id="A0A9Q4QRA6"/>
<reference evidence="8" key="2">
    <citation type="journal article" date="2020" name="Appl. Environ. Microbiol.">
        <title>Multiple intercontinental introductions associated with the emergence of a plant pathogen in Europe.</title>
        <authorList>
            <person name="Landa B.B."/>
            <person name="Castillo A.I."/>
            <person name="Giampetruzzi A."/>
            <person name="Kahn A."/>
            <person name="Roman-Ecija M."/>
            <person name="Velasco-Amo M.P."/>
            <person name="Navas-Cortes J.A."/>
            <person name="Marco-Noales E."/>
            <person name="Barbe S."/>
            <person name="Moralejo E."/>
            <person name="Coletta-Filho H.D."/>
            <person name="Saldarelli P."/>
            <person name="Saponari M."/>
            <person name="Almeida R.P.P."/>
        </authorList>
    </citation>
    <scope>NUCLEOTIDE SEQUENCE</scope>
    <source>
        <strain evidence="8">XYL1981</strain>
    </source>
</reference>
<organism evidence="8 9">
    <name type="scientific">Xylella fastidiosa subsp. multiplex</name>
    <dbReference type="NCBI Taxonomy" id="644357"/>
    <lineage>
        <taxon>Bacteria</taxon>
        <taxon>Pseudomonadati</taxon>
        <taxon>Pseudomonadota</taxon>
        <taxon>Gammaproteobacteria</taxon>
        <taxon>Lysobacterales</taxon>
        <taxon>Lysobacteraceae</taxon>
        <taxon>Xylella</taxon>
    </lineage>
</organism>
<comment type="similarity">
    <text evidence="2">Belongs to the glycosyl hydrolase 3 family.</text>
</comment>
<evidence type="ECO:0000259" key="7">
    <source>
        <dbReference type="Pfam" id="PF00933"/>
    </source>
</evidence>
<dbReference type="InterPro" id="IPR019800">
    <property type="entry name" value="Glyco_hydro_3_AS"/>
</dbReference>
<evidence type="ECO:0000256" key="4">
    <source>
        <dbReference type="ARBA" id="ARBA00022801"/>
    </source>
</evidence>
<sequence length="688" mass="74546">MSSVRPHWKLVVVALLVTSGFITIQGASAETSTRNLAASGETATRASDLGTPPSVEHATENGKTYSHLVSTRIAASSSESMFGMSGAHKASINIKEKVKAMTLEEKIGQKIMLDFRSWDPKQDMTEPDGVIGQLISNNHIGGVILFSNNLKERSQIKKLTAWYAGMENSGGVRLLIATDNEGGNVFRLPRSEYASFPGNMALAAAIEGGANEQLAFEQGRLLAHDMLALKINTTFAPVADVNTNPFNPVINVRAFSDSANVVSFLAGKIAGGMEQQGMITTYKHFPGHGSTSTDSHTGLPRVDLSQEDALEIDIAPYIQAIADNAAPDMIMTAHIQYPALDDSLVTNRNGQKIIVPATMSHKIQTHILRDKLGYEGVTISDALDMGAITDNFDQEDSIERVFAAGVDIALMPISISSPSQAYLLPHLISLVVEAVRGGRINEDDIDASVERILELKARHNLLKGYGIKLTRAPSLSALSAKKVQKTIADQSITVVINSQSLLPLKNKLLRYFVLTPQAQQARGIAAVMAQEGYLHVVAAEEAGLNDAQIRENIAKCDIFLLGTLPTSFTAVEWDIVPAALATVVQNNNNYPDWLKYAASLGKKRVHLSMRAPYDIVNYSEYVDAAVAVYSYFGYNNGVWLGPSIRSLAEVLTGKLPPRGKLPVNLWRNYDVKTNTGTVAFPRGFGLSW</sequence>
<dbReference type="EC" id="3.2.1.52" evidence="3"/>
<keyword evidence="5" id="KW-0326">Glycosidase</keyword>
<accession>A0A9Q4QRA6</accession>
<dbReference type="PANTHER" id="PTHR30480:SF13">
    <property type="entry name" value="BETA-HEXOSAMINIDASE"/>
    <property type="match status" value="1"/>
</dbReference>
<feature type="compositionally biased region" description="Polar residues" evidence="6">
    <location>
        <begin position="32"/>
        <end position="45"/>
    </location>
</feature>
<dbReference type="PROSITE" id="PS00775">
    <property type="entry name" value="GLYCOSYL_HYDROL_F3"/>
    <property type="match status" value="1"/>
</dbReference>
<dbReference type="RefSeq" id="WP_004085393.1">
    <property type="nucleotide sequence ID" value="NZ_VDCK01000385.1"/>
</dbReference>
<name>A0A9Q4QRA6_XYLFS</name>
<dbReference type="InterPro" id="IPR001764">
    <property type="entry name" value="Glyco_hydro_3_N"/>
</dbReference>
<proteinExistence type="inferred from homology"/>
<evidence type="ECO:0000313" key="8">
    <source>
        <dbReference type="EMBL" id="MRU22884.1"/>
    </source>
</evidence>
<evidence type="ECO:0000313" key="9">
    <source>
        <dbReference type="Proteomes" id="UP000474061"/>
    </source>
</evidence>
<evidence type="ECO:0000256" key="2">
    <source>
        <dbReference type="ARBA" id="ARBA00005336"/>
    </source>
</evidence>
<gene>
    <name evidence="8" type="ORF">FG476_01905</name>
</gene>
<dbReference type="Pfam" id="PF00933">
    <property type="entry name" value="Glyco_hydro_3"/>
    <property type="match status" value="1"/>
</dbReference>
<dbReference type="Gene3D" id="3.40.50.1700">
    <property type="entry name" value="Glycoside hydrolase family 3 C-terminal domain"/>
    <property type="match status" value="1"/>
</dbReference>
<comment type="catalytic activity">
    <reaction evidence="1">
        <text>Hydrolysis of terminal non-reducing N-acetyl-D-hexosamine residues in N-acetyl-beta-D-hexosaminides.</text>
        <dbReference type="EC" id="3.2.1.52"/>
    </reaction>
</comment>
<evidence type="ECO:0000256" key="3">
    <source>
        <dbReference type="ARBA" id="ARBA00012663"/>
    </source>
</evidence>
<dbReference type="GO" id="GO:0009254">
    <property type="term" value="P:peptidoglycan turnover"/>
    <property type="evidence" value="ECO:0007669"/>
    <property type="project" value="TreeGrafter"/>
</dbReference>
<dbReference type="EMBL" id="VDCJ01000315">
    <property type="protein sequence ID" value="MRU22884.1"/>
    <property type="molecule type" value="Genomic_DNA"/>
</dbReference>
<feature type="domain" description="Glycoside hydrolase family 3 N-terminal" evidence="7">
    <location>
        <begin position="102"/>
        <end position="455"/>
    </location>
</feature>
<dbReference type="InterPro" id="IPR017853">
    <property type="entry name" value="GH"/>
</dbReference>
<dbReference type="Gene3D" id="3.20.20.300">
    <property type="entry name" value="Glycoside hydrolase, family 3, N-terminal domain"/>
    <property type="match status" value="1"/>
</dbReference>
<reference evidence="8" key="1">
    <citation type="submission" date="2019-05" db="EMBL/GenBank/DDBJ databases">
        <authorList>
            <person name="Castillo A."/>
            <person name="Giampetruzzi A."/>
            <person name="Landa B."/>
            <person name="Saponari M."/>
            <person name="Almeida R.P.P."/>
            <person name="Moralejo E."/>
            <person name="Marco-Noales E."/>
            <person name="Velasco-Amo M.P."/>
            <person name="Roman-Ecija M."/>
            <person name="Navarro I."/>
            <person name="Monterde A."/>
            <person name="Barbe S."/>
        </authorList>
    </citation>
    <scope>NUCLEOTIDE SEQUENCE</scope>
    <source>
        <strain evidence="8">XYL1981</strain>
    </source>
</reference>
<dbReference type="Proteomes" id="UP000474061">
    <property type="component" value="Unassembled WGS sequence"/>
</dbReference>
<evidence type="ECO:0000256" key="6">
    <source>
        <dbReference type="SAM" id="MobiDB-lite"/>
    </source>
</evidence>
<dbReference type="SUPFAM" id="SSF52279">
    <property type="entry name" value="Beta-D-glucan exohydrolase, C-terminal domain"/>
    <property type="match status" value="1"/>
</dbReference>
<dbReference type="PANTHER" id="PTHR30480">
    <property type="entry name" value="BETA-HEXOSAMINIDASE-RELATED"/>
    <property type="match status" value="1"/>
</dbReference>
<dbReference type="GO" id="GO:0005975">
    <property type="term" value="P:carbohydrate metabolic process"/>
    <property type="evidence" value="ECO:0007669"/>
    <property type="project" value="InterPro"/>
</dbReference>
<dbReference type="InterPro" id="IPR036881">
    <property type="entry name" value="Glyco_hydro_3_C_sf"/>
</dbReference>
<dbReference type="InterPro" id="IPR036962">
    <property type="entry name" value="Glyco_hydro_3_N_sf"/>
</dbReference>
<dbReference type="GO" id="GO:0004563">
    <property type="term" value="F:beta-N-acetylhexosaminidase activity"/>
    <property type="evidence" value="ECO:0007669"/>
    <property type="project" value="UniProtKB-EC"/>
</dbReference>
<evidence type="ECO:0000256" key="5">
    <source>
        <dbReference type="ARBA" id="ARBA00023295"/>
    </source>
</evidence>
<dbReference type="SUPFAM" id="SSF51445">
    <property type="entry name" value="(Trans)glycosidases"/>
    <property type="match status" value="1"/>
</dbReference>
<feature type="region of interest" description="Disordered" evidence="6">
    <location>
        <begin position="32"/>
        <end position="62"/>
    </location>
</feature>
<evidence type="ECO:0000256" key="1">
    <source>
        <dbReference type="ARBA" id="ARBA00001231"/>
    </source>
</evidence>
<keyword evidence="4 8" id="KW-0378">Hydrolase</keyword>